<feature type="transmembrane region" description="Helical" evidence="1">
    <location>
        <begin position="62"/>
        <end position="80"/>
    </location>
</feature>
<feature type="transmembrane region" description="Helical" evidence="1">
    <location>
        <begin position="211"/>
        <end position="234"/>
    </location>
</feature>
<protein>
    <recommendedName>
        <fullName evidence="2">EamA domain-containing protein</fullName>
    </recommendedName>
</protein>
<evidence type="ECO:0000313" key="3">
    <source>
        <dbReference type="EMBL" id="PIR87870.1"/>
    </source>
</evidence>
<sequence>MHFSWFVYSITATILFGLSTVVHKLPTMRDYSKTLTAFWSIGTSFLLSLLFFYSYLGLTSQRMLIIALGWGVSFAILRLLHIALLKHMDTNTFFPISTTGSLVLSLLFGFLIFSEKVSPWQGLGIILVIGVIFAFSYGKGKISDHWPLIGMIVFMMTISAVTKILSKVAVDAVDIHSFQIYQYGFGALFAGLILAGRHAKNGKGSAFFGGGMRVGVAIGVLSFFGGYAFLLALVEGPFTLVTSIHSLYILITAITGYVFLKENLTARKIFLIFLAIVAILLIRLG</sequence>
<evidence type="ECO:0000313" key="4">
    <source>
        <dbReference type="Proteomes" id="UP000230903"/>
    </source>
</evidence>
<dbReference type="InterPro" id="IPR037185">
    <property type="entry name" value="EmrE-like"/>
</dbReference>
<feature type="transmembrane region" description="Helical" evidence="1">
    <location>
        <begin position="37"/>
        <end position="56"/>
    </location>
</feature>
<name>A0A2H0UN97_9BACT</name>
<dbReference type="Proteomes" id="UP000230903">
    <property type="component" value="Unassembled WGS sequence"/>
</dbReference>
<dbReference type="Pfam" id="PF00892">
    <property type="entry name" value="EamA"/>
    <property type="match status" value="1"/>
</dbReference>
<comment type="caution">
    <text evidence="3">The sequence shown here is derived from an EMBL/GenBank/DDBJ whole genome shotgun (WGS) entry which is preliminary data.</text>
</comment>
<dbReference type="EMBL" id="PFBC01000035">
    <property type="protein sequence ID" value="PIR87870.1"/>
    <property type="molecule type" value="Genomic_DNA"/>
</dbReference>
<proteinExistence type="predicted"/>
<keyword evidence="1" id="KW-0812">Transmembrane</keyword>
<feature type="transmembrane region" description="Helical" evidence="1">
    <location>
        <begin position="92"/>
        <end position="113"/>
    </location>
</feature>
<feature type="transmembrane region" description="Helical" evidence="1">
    <location>
        <begin position="180"/>
        <end position="199"/>
    </location>
</feature>
<keyword evidence="1" id="KW-1133">Transmembrane helix</keyword>
<feature type="domain" description="EamA" evidence="2">
    <location>
        <begin position="149"/>
        <end position="283"/>
    </location>
</feature>
<feature type="transmembrane region" description="Helical" evidence="1">
    <location>
        <begin position="6"/>
        <end position="25"/>
    </location>
</feature>
<accession>A0A2H0UN97</accession>
<keyword evidence="1" id="KW-0472">Membrane</keyword>
<gene>
    <name evidence="3" type="ORF">COU10_02140</name>
</gene>
<feature type="transmembrane region" description="Helical" evidence="1">
    <location>
        <begin position="267"/>
        <end position="284"/>
    </location>
</feature>
<feature type="transmembrane region" description="Helical" evidence="1">
    <location>
        <begin position="145"/>
        <end position="165"/>
    </location>
</feature>
<dbReference type="SUPFAM" id="SSF103481">
    <property type="entry name" value="Multidrug resistance efflux transporter EmrE"/>
    <property type="match status" value="2"/>
</dbReference>
<dbReference type="Gene3D" id="1.10.3730.20">
    <property type="match status" value="1"/>
</dbReference>
<feature type="transmembrane region" description="Helical" evidence="1">
    <location>
        <begin position="240"/>
        <end position="260"/>
    </location>
</feature>
<organism evidence="3 4">
    <name type="scientific">Candidatus Harrisonbacteria bacterium CG10_big_fil_rev_8_21_14_0_10_45_28</name>
    <dbReference type="NCBI Taxonomy" id="1974586"/>
    <lineage>
        <taxon>Bacteria</taxon>
        <taxon>Candidatus Harrisoniibacteriota</taxon>
    </lineage>
</organism>
<dbReference type="InterPro" id="IPR000620">
    <property type="entry name" value="EamA_dom"/>
</dbReference>
<dbReference type="GO" id="GO:0016020">
    <property type="term" value="C:membrane"/>
    <property type="evidence" value="ECO:0007669"/>
    <property type="project" value="InterPro"/>
</dbReference>
<evidence type="ECO:0000256" key="1">
    <source>
        <dbReference type="SAM" id="Phobius"/>
    </source>
</evidence>
<dbReference type="AlphaFoldDB" id="A0A2H0UN97"/>
<feature type="transmembrane region" description="Helical" evidence="1">
    <location>
        <begin position="119"/>
        <end position="138"/>
    </location>
</feature>
<evidence type="ECO:0000259" key="2">
    <source>
        <dbReference type="Pfam" id="PF00892"/>
    </source>
</evidence>
<reference evidence="4" key="1">
    <citation type="submission" date="2017-09" db="EMBL/GenBank/DDBJ databases">
        <title>Depth-based differentiation of microbial function through sediment-hosted aquifers and enrichment of novel symbionts in the deep terrestrial subsurface.</title>
        <authorList>
            <person name="Probst A.J."/>
            <person name="Ladd B."/>
            <person name="Jarett J.K."/>
            <person name="Geller-Mcgrath D.E."/>
            <person name="Sieber C.M.K."/>
            <person name="Emerson J.B."/>
            <person name="Anantharaman K."/>
            <person name="Thomas B.C."/>
            <person name="Malmstrom R."/>
            <person name="Stieglmeier M."/>
            <person name="Klingl A."/>
            <person name="Woyke T."/>
            <person name="Ryan C.M."/>
            <person name="Banfield J.F."/>
        </authorList>
    </citation>
    <scope>NUCLEOTIDE SEQUENCE [LARGE SCALE GENOMIC DNA]</scope>
</reference>